<dbReference type="Gene3D" id="3.40.80.10">
    <property type="entry name" value="Peptidoglycan recognition protein-like"/>
    <property type="match status" value="1"/>
</dbReference>
<dbReference type="EC" id="3.5.1.28" evidence="3"/>
<gene>
    <name evidence="8" type="ORF">C7446_0034</name>
</gene>
<comment type="catalytic activity">
    <reaction evidence="1">
        <text>Hydrolyzes the link between N-acetylmuramoyl residues and L-amino acid residues in certain cell-wall glycopeptides.</text>
        <dbReference type="EC" id="3.5.1.28"/>
    </reaction>
</comment>
<dbReference type="SUPFAM" id="SSF55846">
    <property type="entry name" value="N-acetylmuramoyl-L-alanine amidase-like"/>
    <property type="match status" value="1"/>
</dbReference>
<dbReference type="GO" id="GO:0009253">
    <property type="term" value="P:peptidoglycan catabolic process"/>
    <property type="evidence" value="ECO:0007669"/>
    <property type="project" value="InterPro"/>
</dbReference>
<evidence type="ECO:0000256" key="6">
    <source>
        <dbReference type="SAM" id="MobiDB-lite"/>
    </source>
</evidence>
<dbReference type="CDD" id="cd06583">
    <property type="entry name" value="PGRP"/>
    <property type="match status" value="1"/>
</dbReference>
<dbReference type="InterPro" id="IPR002477">
    <property type="entry name" value="Peptidoglycan-bd-like"/>
</dbReference>
<dbReference type="Pfam" id="PF01510">
    <property type="entry name" value="Amidase_2"/>
    <property type="match status" value="1"/>
</dbReference>
<protein>
    <recommendedName>
        <fullName evidence="3">N-acetylmuramoyl-L-alanine amidase</fullName>
        <ecNumber evidence="3">3.5.1.28</ecNumber>
    </recommendedName>
</protein>
<dbReference type="InterPro" id="IPR002502">
    <property type="entry name" value="Amidase_domain"/>
</dbReference>
<evidence type="ECO:0000256" key="2">
    <source>
        <dbReference type="ARBA" id="ARBA00007553"/>
    </source>
</evidence>
<dbReference type="InterPro" id="IPR036365">
    <property type="entry name" value="PGBD-like_sf"/>
</dbReference>
<accession>A0A420X051</accession>
<dbReference type="GO" id="GO:0071555">
    <property type="term" value="P:cell wall organization"/>
    <property type="evidence" value="ECO:0007669"/>
    <property type="project" value="UniProtKB-KW"/>
</dbReference>
<organism evidence="8 9">
    <name type="scientific">Kushneria sinocarnis</name>
    <dbReference type="NCBI Taxonomy" id="595502"/>
    <lineage>
        <taxon>Bacteria</taxon>
        <taxon>Pseudomonadati</taxon>
        <taxon>Pseudomonadota</taxon>
        <taxon>Gammaproteobacteria</taxon>
        <taxon>Oceanospirillales</taxon>
        <taxon>Halomonadaceae</taxon>
        <taxon>Kushneria</taxon>
    </lineage>
</organism>
<feature type="region of interest" description="Disordered" evidence="6">
    <location>
        <begin position="23"/>
        <end position="56"/>
    </location>
</feature>
<dbReference type="InterPro" id="IPR036366">
    <property type="entry name" value="PGBDSf"/>
</dbReference>
<comment type="similarity">
    <text evidence="2">Belongs to the N-acetylmuramoyl-L-alanine amidase 2 family.</text>
</comment>
<dbReference type="SMART" id="SM00644">
    <property type="entry name" value="Ami_2"/>
    <property type="match status" value="1"/>
</dbReference>
<dbReference type="GO" id="GO:0008745">
    <property type="term" value="F:N-acetylmuramoyl-L-alanine amidase activity"/>
    <property type="evidence" value="ECO:0007669"/>
    <property type="project" value="UniProtKB-EC"/>
</dbReference>
<dbReference type="GO" id="GO:0019867">
    <property type="term" value="C:outer membrane"/>
    <property type="evidence" value="ECO:0007669"/>
    <property type="project" value="TreeGrafter"/>
</dbReference>
<keyword evidence="9" id="KW-1185">Reference proteome</keyword>
<reference evidence="8 9" key="1">
    <citation type="submission" date="2018-10" db="EMBL/GenBank/DDBJ databases">
        <title>Genomic Encyclopedia of Type Strains, Phase IV (KMG-IV): sequencing the most valuable type-strain genomes for metagenomic binning, comparative biology and taxonomic classification.</title>
        <authorList>
            <person name="Goeker M."/>
        </authorList>
    </citation>
    <scope>NUCLEOTIDE SEQUENCE [LARGE SCALE GENOMIC DNA]</scope>
    <source>
        <strain evidence="8 9">DSM 23229</strain>
    </source>
</reference>
<dbReference type="AlphaFoldDB" id="A0A420X051"/>
<sequence length="319" mass="35487">MAGGLLGAGLWLSGCSAAPVAQESPAAASRPPEAGLDTPLLTRPGAARRYPPREGRRLERRGDFHVDHGVAARAFNERVRFLILHYTDGDDASALRALTGPEVSVHYLVLARPARWAGEPVVLQLLDERRRAWHAGVSQWGDRRHLNDTSIGIEIVNAGYRDTPHGRLWFPFAEDQIELVSRLARDIVQRYDIDPTHVLAHGDVAPGRKVDPGPFFPWRQLHEAGVGAWPRPADVTRWVHRFHRQPPDIGQLHRALAAWGYAVPDAPDAGALRPVVRAFQLHFRPTDTDGVIDTETAARLFALIERYQGRGQALKLLRE</sequence>
<dbReference type="InterPro" id="IPR051206">
    <property type="entry name" value="NAMLAA_amidase_2"/>
</dbReference>
<dbReference type="GO" id="GO:0009254">
    <property type="term" value="P:peptidoglycan turnover"/>
    <property type="evidence" value="ECO:0007669"/>
    <property type="project" value="TreeGrafter"/>
</dbReference>
<evidence type="ECO:0000256" key="5">
    <source>
        <dbReference type="ARBA" id="ARBA00023316"/>
    </source>
</evidence>
<evidence type="ECO:0000313" key="8">
    <source>
        <dbReference type="EMBL" id="RKR07226.1"/>
    </source>
</evidence>
<evidence type="ECO:0000256" key="1">
    <source>
        <dbReference type="ARBA" id="ARBA00001561"/>
    </source>
</evidence>
<dbReference type="SUPFAM" id="SSF47090">
    <property type="entry name" value="PGBD-like"/>
    <property type="match status" value="1"/>
</dbReference>
<dbReference type="Gene3D" id="1.10.101.10">
    <property type="entry name" value="PGBD-like superfamily/PGBD"/>
    <property type="match status" value="1"/>
</dbReference>
<dbReference type="PANTHER" id="PTHR30417:SF1">
    <property type="entry name" value="N-ACETYLMURAMOYL-L-ALANINE AMIDASE AMID"/>
    <property type="match status" value="1"/>
</dbReference>
<dbReference type="Pfam" id="PF01471">
    <property type="entry name" value="PG_binding_1"/>
    <property type="match status" value="1"/>
</dbReference>
<dbReference type="Proteomes" id="UP000281975">
    <property type="component" value="Unassembled WGS sequence"/>
</dbReference>
<proteinExistence type="inferred from homology"/>
<dbReference type="EMBL" id="RBIN01000001">
    <property type="protein sequence ID" value="RKR07226.1"/>
    <property type="molecule type" value="Genomic_DNA"/>
</dbReference>
<dbReference type="FunFam" id="3.40.80.10:FF:000003">
    <property type="entry name" value="N-acetylmuramoyl-L-alanine amidase"/>
    <property type="match status" value="1"/>
</dbReference>
<dbReference type="InterPro" id="IPR036505">
    <property type="entry name" value="Amidase/PGRP_sf"/>
</dbReference>
<keyword evidence="4" id="KW-0378">Hydrolase</keyword>
<evidence type="ECO:0000313" key="9">
    <source>
        <dbReference type="Proteomes" id="UP000281975"/>
    </source>
</evidence>
<feature type="compositionally biased region" description="Low complexity" evidence="6">
    <location>
        <begin position="23"/>
        <end position="34"/>
    </location>
</feature>
<evidence type="ECO:0000259" key="7">
    <source>
        <dbReference type="SMART" id="SM00644"/>
    </source>
</evidence>
<keyword evidence="5" id="KW-0961">Cell wall biogenesis/degradation</keyword>
<dbReference type="PANTHER" id="PTHR30417">
    <property type="entry name" value="N-ACETYLMURAMOYL-L-ALANINE AMIDASE AMID"/>
    <property type="match status" value="1"/>
</dbReference>
<evidence type="ECO:0000256" key="3">
    <source>
        <dbReference type="ARBA" id="ARBA00011901"/>
    </source>
</evidence>
<evidence type="ECO:0000256" key="4">
    <source>
        <dbReference type="ARBA" id="ARBA00022801"/>
    </source>
</evidence>
<name>A0A420X051_9GAMM</name>
<comment type="caution">
    <text evidence="8">The sequence shown here is derived from an EMBL/GenBank/DDBJ whole genome shotgun (WGS) entry which is preliminary data.</text>
</comment>
<feature type="domain" description="N-acetylmuramoyl-L-alanine amidase" evidence="7">
    <location>
        <begin position="67"/>
        <end position="213"/>
    </location>
</feature>